<reference evidence="2 3" key="1">
    <citation type="submission" date="2018-03" db="EMBL/GenBank/DDBJ databases">
        <title>Genomic Encyclopedia of Archaeal and Bacterial Type Strains, Phase II (KMG-II): from individual species to whole genera.</title>
        <authorList>
            <person name="Goeker M."/>
        </authorList>
    </citation>
    <scope>NUCLEOTIDE SEQUENCE [LARGE SCALE GENOMIC DNA]</scope>
    <source>
        <strain evidence="2 3">DSM 43146</strain>
    </source>
</reference>
<proteinExistence type="predicted"/>
<feature type="transmembrane region" description="Helical" evidence="1">
    <location>
        <begin position="43"/>
        <end position="62"/>
    </location>
</feature>
<evidence type="ECO:0000313" key="2">
    <source>
        <dbReference type="EMBL" id="PRX18627.1"/>
    </source>
</evidence>
<protein>
    <submittedName>
        <fullName evidence="2">Uncharacterized protein (TIGR02611 family)</fullName>
    </submittedName>
</protein>
<keyword evidence="1" id="KW-0472">Membrane</keyword>
<sequence length="124" mass="13758">MRVLDRIRSNSTGRVALKIGIGILGGIVVAVGLLLLVFPGPGWPIIFAGLAIWAIEFAWAKHLLTYAKRHVTNWTHWVGRQTLLVRGVIAVLSMIFLTALVWASVKLSFDVDLLQVCLDIVDKW</sequence>
<dbReference type="EMBL" id="PVMZ01000012">
    <property type="protein sequence ID" value="PRX18627.1"/>
    <property type="molecule type" value="Genomic_DNA"/>
</dbReference>
<accession>A0A2T0K7A1</accession>
<dbReference type="AlphaFoldDB" id="A0A2T0K7A1"/>
<evidence type="ECO:0000256" key="1">
    <source>
        <dbReference type="SAM" id="Phobius"/>
    </source>
</evidence>
<dbReference type="InterPro" id="IPR019099">
    <property type="entry name" value="Uncharacterised_PGPGW_TM"/>
</dbReference>
<keyword evidence="3" id="KW-1185">Reference proteome</keyword>
<keyword evidence="1" id="KW-1133">Transmembrane helix</keyword>
<organism evidence="2 3">
    <name type="scientific">Actinoplanes italicus</name>
    <dbReference type="NCBI Taxonomy" id="113567"/>
    <lineage>
        <taxon>Bacteria</taxon>
        <taxon>Bacillati</taxon>
        <taxon>Actinomycetota</taxon>
        <taxon>Actinomycetes</taxon>
        <taxon>Micromonosporales</taxon>
        <taxon>Micromonosporaceae</taxon>
        <taxon>Actinoplanes</taxon>
    </lineage>
</organism>
<dbReference type="NCBIfam" id="TIGR02611">
    <property type="entry name" value="TIGR02611 family protein"/>
    <property type="match status" value="1"/>
</dbReference>
<gene>
    <name evidence="2" type="ORF">CLV67_112101</name>
</gene>
<name>A0A2T0K7A1_9ACTN</name>
<dbReference type="Pfam" id="PF09656">
    <property type="entry name" value="PGPGW"/>
    <property type="match status" value="1"/>
</dbReference>
<dbReference type="RefSeq" id="WP_106323408.1">
    <property type="nucleotide sequence ID" value="NZ_BOMO01000108.1"/>
</dbReference>
<comment type="caution">
    <text evidence="2">The sequence shown here is derived from an EMBL/GenBank/DDBJ whole genome shotgun (WGS) entry which is preliminary data.</text>
</comment>
<feature type="transmembrane region" description="Helical" evidence="1">
    <location>
        <begin position="83"/>
        <end position="105"/>
    </location>
</feature>
<evidence type="ECO:0000313" key="3">
    <source>
        <dbReference type="Proteomes" id="UP000239415"/>
    </source>
</evidence>
<keyword evidence="1" id="KW-0812">Transmembrane</keyword>
<feature type="transmembrane region" description="Helical" evidence="1">
    <location>
        <begin position="15"/>
        <end position="37"/>
    </location>
</feature>
<dbReference type="InterPro" id="IPR013434">
    <property type="entry name" value="CHP02611"/>
</dbReference>
<dbReference type="Proteomes" id="UP000239415">
    <property type="component" value="Unassembled WGS sequence"/>
</dbReference>
<dbReference type="OrthoDB" id="3295542at2"/>